<sequence>MKRRADWRTALVVTTAIAGLAAGTGHAKDREATGDGARLETDFRDPPATARPRVWWHWMNGNISDDGIRKDLAWMKRAGLGGVQNFDANQETPQIVPKRLTYMTPEWKRAFQVAASEAQRLGLELAIASSPGWSETGAPWVAPEDGMKKLAWSERLIEGGKRFDGVLPAPANVTGPFGDLPTEEGVPGKQTPSVYRDFAVFAYPVGPGATLPAPRYNAGDQQLDTGALVDGKLMTSAIIDLGTRESPATVTATFASPQEVRSLTLAVPGIAPSPRGPGLLPRLEASRDGKTWTNVTDIPVSDAPSTASFASIKASQFRVVFARPDGTDRSFGGGLPSKLQIRELRFSGESRVNLFEPKAGFSTVRDYYALDAGANPRPSALAPRDVVTLTDKVRADGTLDWSPPAGSNWRVVRLGWSLIGKTNHPASPEATGLEVDKMDPAAVRRYLDKYLAAYRSAAGEPLVGKAGVRAIVNDSTEVGPFNWTGDMAAQFRRLRGYDLAPWLPVLTGAVVGSREQSDAFLYDYRRTIGELHVSAHYGTIAQVAHENGLKVYGEAVENARSTLGDDMAMRRFADYPMAAMWYVPRGASMPAAFMADIRGAASVAHVYGQNIAAAESLTSIMNPWNTGPNELKQIIDLEFALGVNRPVIHTSVHQPVDDKVPGLSLGVFGQYFTRHETWAEMARPWVDYIARSAYMLQQGRNVADVAFFYGEEAPLTSLYATGLPTEVPAPFAYDFVDPDALRDALKVEGPEIVAKGGARYRVLYLGGSSRWMTLSALRQVAALVEAGATVVGEAPQGSPGLGENGPEYEALKRKLWSGQTTSTVGKGRVIAGRDVGAALALAQVAPDFEAAGVAEGADLRFVHRHLDNAEIYFVNNRQNRKEAFDAHFRVTGKAPEIWRATTGKAEAVSYRIENGRTTVPLALDEEEAVFVVFRKPANVASATLAKAKPVTVATLDGPWQVSFEPGRGAPASTTLQLLSSLSESNIPGIRYFSGIATYTQSLRRPAAASGERLWLDLGDARDVAEVRINGKLAGGVWHAPYRVEVTGLLRPGVNKVEVKVANLWVNRLIGDQQPDAKKITWTAIKTYSKTSKLRPSGLLGPVQLLGQGR</sequence>
<dbReference type="NCBIfam" id="NF045579">
    <property type="entry name" value="rhamnoside_JR"/>
    <property type="match status" value="1"/>
</dbReference>
<dbReference type="PANTHER" id="PTHR43817:SF1">
    <property type="entry name" value="HYDROLASE, FAMILY 43, PUTATIVE (AFU_ORTHOLOGUE AFUA_3G01660)-RELATED"/>
    <property type="match status" value="1"/>
</dbReference>
<feature type="region of interest" description="Disordered" evidence="3">
    <location>
        <begin position="23"/>
        <end position="45"/>
    </location>
</feature>
<dbReference type="Gene3D" id="2.60.120.260">
    <property type="entry name" value="Galactose-binding domain-like"/>
    <property type="match status" value="1"/>
</dbReference>
<name>A0A7W7KBI0_9SPHN</name>
<evidence type="ECO:0000256" key="3">
    <source>
        <dbReference type="SAM" id="MobiDB-lite"/>
    </source>
</evidence>
<dbReference type="InterPro" id="IPR008979">
    <property type="entry name" value="Galactose-bd-like_sf"/>
</dbReference>
<comment type="caution">
    <text evidence="4">The sequence shown here is derived from an EMBL/GenBank/DDBJ whole genome shotgun (WGS) entry which is preliminary data.</text>
</comment>
<protein>
    <recommendedName>
        <fullName evidence="6">Glycoside hydrolase</fullName>
    </recommendedName>
</protein>
<dbReference type="Pfam" id="PF17132">
    <property type="entry name" value="Glyco_hydro_106"/>
    <property type="match status" value="1"/>
</dbReference>
<dbReference type="SUPFAM" id="SSF49785">
    <property type="entry name" value="Galactose-binding domain-like"/>
    <property type="match status" value="1"/>
</dbReference>
<dbReference type="AlphaFoldDB" id="A0A7W7KBI0"/>
<accession>A0A7W7KBI0</accession>
<organism evidence="4 5">
    <name type="scientific">Novosphingobium chloroacetimidivorans</name>
    <dbReference type="NCBI Taxonomy" id="1428314"/>
    <lineage>
        <taxon>Bacteria</taxon>
        <taxon>Pseudomonadati</taxon>
        <taxon>Pseudomonadota</taxon>
        <taxon>Alphaproteobacteria</taxon>
        <taxon>Sphingomonadales</taxon>
        <taxon>Sphingomonadaceae</taxon>
        <taxon>Novosphingobium</taxon>
    </lineage>
</organism>
<evidence type="ECO:0000256" key="2">
    <source>
        <dbReference type="ARBA" id="ARBA00022801"/>
    </source>
</evidence>
<evidence type="ECO:0008006" key="6">
    <source>
        <dbReference type="Google" id="ProtNLM"/>
    </source>
</evidence>
<dbReference type="PANTHER" id="PTHR43817">
    <property type="entry name" value="GLYCOSYL HYDROLASE"/>
    <property type="match status" value="1"/>
</dbReference>
<keyword evidence="5" id="KW-1185">Reference proteome</keyword>
<evidence type="ECO:0000313" key="5">
    <source>
        <dbReference type="Proteomes" id="UP000555448"/>
    </source>
</evidence>
<evidence type="ECO:0000313" key="4">
    <source>
        <dbReference type="EMBL" id="MBB4859209.1"/>
    </source>
</evidence>
<dbReference type="GO" id="GO:0016787">
    <property type="term" value="F:hydrolase activity"/>
    <property type="evidence" value="ECO:0007669"/>
    <property type="project" value="UniProtKB-KW"/>
</dbReference>
<keyword evidence="1" id="KW-0732">Signal</keyword>
<dbReference type="RefSeq" id="WP_184245638.1">
    <property type="nucleotide sequence ID" value="NZ_JACHLR010000010.1"/>
</dbReference>
<reference evidence="4 5" key="1">
    <citation type="submission" date="2020-08" db="EMBL/GenBank/DDBJ databases">
        <title>Functional genomics of gut bacteria from endangered species of beetles.</title>
        <authorList>
            <person name="Carlos-Shanley C."/>
        </authorList>
    </citation>
    <scope>NUCLEOTIDE SEQUENCE [LARGE SCALE GENOMIC DNA]</scope>
    <source>
        <strain evidence="4 5">S00245</strain>
    </source>
</reference>
<evidence type="ECO:0000256" key="1">
    <source>
        <dbReference type="ARBA" id="ARBA00022729"/>
    </source>
</evidence>
<feature type="compositionally biased region" description="Basic and acidic residues" evidence="3">
    <location>
        <begin position="26"/>
        <end position="45"/>
    </location>
</feature>
<proteinExistence type="predicted"/>
<keyword evidence="2" id="KW-0378">Hydrolase</keyword>
<dbReference type="Proteomes" id="UP000555448">
    <property type="component" value="Unassembled WGS sequence"/>
</dbReference>
<gene>
    <name evidence="4" type="ORF">HNO88_002538</name>
</gene>
<dbReference type="EMBL" id="JACHLR010000010">
    <property type="protein sequence ID" value="MBB4859209.1"/>
    <property type="molecule type" value="Genomic_DNA"/>
</dbReference>